<evidence type="ECO:0000313" key="4">
    <source>
        <dbReference type="EMBL" id="BBY47261.1"/>
    </source>
</evidence>
<protein>
    <recommendedName>
        <fullName evidence="2">Anti-sigma factor antagonist</fullName>
    </recommendedName>
</protein>
<evidence type="ECO:0000256" key="1">
    <source>
        <dbReference type="ARBA" id="ARBA00009013"/>
    </source>
</evidence>
<evidence type="ECO:0000259" key="3">
    <source>
        <dbReference type="PROSITE" id="PS50801"/>
    </source>
</evidence>
<dbReference type="InterPro" id="IPR036513">
    <property type="entry name" value="STAS_dom_sf"/>
</dbReference>
<dbReference type="RefSeq" id="WP_163917224.1">
    <property type="nucleotide sequence ID" value="NZ_AP022593.1"/>
</dbReference>
<dbReference type="KEGG" id="marz:MARA_07290"/>
<accession>A0A7I7RSX4</accession>
<dbReference type="InterPro" id="IPR003658">
    <property type="entry name" value="Anti-sigma_ant"/>
</dbReference>
<dbReference type="AlphaFoldDB" id="A0A7I7RSX4"/>
<evidence type="ECO:0000256" key="2">
    <source>
        <dbReference type="RuleBase" id="RU003749"/>
    </source>
</evidence>
<sequence>MNCQEEEKTISGLGLAETWFGDVAVLGVSGELDMLTAPELARVIEAVARKKPAALVVDLSAVDFLASAGMSTLITAHEDIAPQARFAVVADGPATSRPLRLVGIDQIFAVYRTLDDALAGVGSERHGRSDS</sequence>
<dbReference type="PANTHER" id="PTHR33495:SF13">
    <property type="entry name" value="ANTI-SIGMA-F FACTOR ANTAGONIST RSFB"/>
    <property type="match status" value="1"/>
</dbReference>
<dbReference type="NCBIfam" id="TIGR00377">
    <property type="entry name" value="ant_ant_sig"/>
    <property type="match status" value="1"/>
</dbReference>
<proteinExistence type="inferred from homology"/>
<dbReference type="InterPro" id="IPR002645">
    <property type="entry name" value="STAS_dom"/>
</dbReference>
<dbReference type="PROSITE" id="PS50801">
    <property type="entry name" value="STAS"/>
    <property type="match status" value="1"/>
</dbReference>
<reference evidence="4 5" key="1">
    <citation type="journal article" date="2019" name="Emerg. Microbes Infect.">
        <title>Comprehensive subspecies identification of 175 nontuberculous mycobacteria species based on 7547 genomic profiles.</title>
        <authorList>
            <person name="Matsumoto Y."/>
            <person name="Kinjo T."/>
            <person name="Motooka D."/>
            <person name="Nabeya D."/>
            <person name="Jung N."/>
            <person name="Uechi K."/>
            <person name="Horii T."/>
            <person name="Iida T."/>
            <person name="Fujita J."/>
            <person name="Nakamura S."/>
        </authorList>
    </citation>
    <scope>NUCLEOTIDE SEQUENCE [LARGE SCALE GENOMIC DNA]</scope>
    <source>
        <strain evidence="4 5">JCM 18538</strain>
    </source>
</reference>
<feature type="domain" description="STAS" evidence="3">
    <location>
        <begin position="22"/>
        <end position="121"/>
    </location>
</feature>
<evidence type="ECO:0000313" key="5">
    <source>
        <dbReference type="Proteomes" id="UP000467428"/>
    </source>
</evidence>
<dbReference type="Proteomes" id="UP000467428">
    <property type="component" value="Chromosome"/>
</dbReference>
<dbReference type="Pfam" id="PF01740">
    <property type="entry name" value="STAS"/>
    <property type="match status" value="1"/>
</dbReference>
<name>A0A7I7RSX4_9MYCO</name>
<gene>
    <name evidence="4" type="primary">rsfB_1</name>
    <name evidence="4" type="ORF">MARA_07290</name>
</gene>
<dbReference type="EMBL" id="AP022593">
    <property type="protein sequence ID" value="BBY47261.1"/>
    <property type="molecule type" value="Genomic_DNA"/>
</dbReference>
<dbReference type="Gene3D" id="3.30.750.24">
    <property type="entry name" value="STAS domain"/>
    <property type="match status" value="1"/>
</dbReference>
<dbReference type="GO" id="GO:0043856">
    <property type="term" value="F:anti-sigma factor antagonist activity"/>
    <property type="evidence" value="ECO:0007669"/>
    <property type="project" value="InterPro"/>
</dbReference>
<comment type="similarity">
    <text evidence="1 2">Belongs to the anti-sigma-factor antagonist family.</text>
</comment>
<keyword evidence="5" id="KW-1185">Reference proteome</keyword>
<dbReference type="CDD" id="cd07043">
    <property type="entry name" value="STAS_anti-anti-sigma_factors"/>
    <property type="match status" value="1"/>
</dbReference>
<geneLocation type="plasmid" evidence="5">
    <name>pjcm18538 dna</name>
</geneLocation>
<dbReference type="PANTHER" id="PTHR33495">
    <property type="entry name" value="ANTI-SIGMA FACTOR ANTAGONIST TM_1081-RELATED-RELATED"/>
    <property type="match status" value="1"/>
</dbReference>
<organism evidence="4 5">
    <name type="scientific">Mycolicibacterium arabiense</name>
    <dbReference type="NCBI Taxonomy" id="1286181"/>
    <lineage>
        <taxon>Bacteria</taxon>
        <taxon>Bacillati</taxon>
        <taxon>Actinomycetota</taxon>
        <taxon>Actinomycetes</taxon>
        <taxon>Mycobacteriales</taxon>
        <taxon>Mycobacteriaceae</taxon>
        <taxon>Mycolicibacterium</taxon>
    </lineage>
</organism>
<dbReference type="SUPFAM" id="SSF52091">
    <property type="entry name" value="SpoIIaa-like"/>
    <property type="match status" value="1"/>
</dbReference>